<dbReference type="RefSeq" id="WP_200806781.1">
    <property type="nucleotide sequence ID" value="NZ_FUYC01000006.1"/>
</dbReference>
<dbReference type="GO" id="GO:0016853">
    <property type="term" value="F:isomerase activity"/>
    <property type="evidence" value="ECO:0007669"/>
    <property type="project" value="UniProtKB-KW"/>
</dbReference>
<dbReference type="InterPro" id="IPR013022">
    <property type="entry name" value="Xyl_isomerase-like_TIM-brl"/>
</dbReference>
<dbReference type="PANTHER" id="PTHR12110:SF53">
    <property type="entry name" value="BLR5974 PROTEIN"/>
    <property type="match status" value="1"/>
</dbReference>
<evidence type="ECO:0000313" key="2">
    <source>
        <dbReference type="EMBL" id="SKA83757.1"/>
    </source>
</evidence>
<dbReference type="EMBL" id="FUYC01000006">
    <property type="protein sequence ID" value="SKA83757.1"/>
    <property type="molecule type" value="Genomic_DNA"/>
</dbReference>
<dbReference type="STRING" id="1121449.SAMN02745704_01717"/>
<dbReference type="InterPro" id="IPR050312">
    <property type="entry name" value="IolE/XylAMocC-like"/>
</dbReference>
<dbReference type="Pfam" id="PF01261">
    <property type="entry name" value="AP_endonuc_2"/>
    <property type="match status" value="1"/>
</dbReference>
<evidence type="ECO:0000259" key="1">
    <source>
        <dbReference type="Pfam" id="PF01261"/>
    </source>
</evidence>
<protein>
    <submittedName>
        <fullName evidence="2">Xylose isomerase-like TIM barrel</fullName>
    </submittedName>
</protein>
<sequence>MTNPNTSAADPLNRIGYMQGRLCDLVDGKIQAFPWDHWQDEFPVAQRLHLGLMEWTLDHDRLTENPFMTAQGRREIRGLCREHGLSIPSLTGDLFMQAPFYKAGGTLKDRLVEDFHAVLEACRDLGVSMVVMPLVDGGALESPAQEDALVDVLEQTAPQLKQHGLWVIFESDFQPPEYRRFLDRLDRDCFGVNHDTGNSAALGFDHAQELALYGDRIRNVHIKDRIRGGTTVPLGTGDADLAGTVNALEAAGYDGAYILQTARAQDNDHAGVLARYRDMTRDWIKNSTRR</sequence>
<feature type="domain" description="Xylose isomerase-like TIM barrel" evidence="1">
    <location>
        <begin position="66"/>
        <end position="265"/>
    </location>
</feature>
<evidence type="ECO:0000313" key="3">
    <source>
        <dbReference type="Proteomes" id="UP000190027"/>
    </source>
</evidence>
<organism evidence="2 3">
    <name type="scientific">Paucidesulfovibrio gracilis DSM 16080</name>
    <dbReference type="NCBI Taxonomy" id="1121449"/>
    <lineage>
        <taxon>Bacteria</taxon>
        <taxon>Pseudomonadati</taxon>
        <taxon>Thermodesulfobacteriota</taxon>
        <taxon>Desulfovibrionia</taxon>
        <taxon>Desulfovibrionales</taxon>
        <taxon>Desulfovibrionaceae</taxon>
        <taxon>Paucidesulfovibrio</taxon>
    </lineage>
</organism>
<dbReference type="Proteomes" id="UP000190027">
    <property type="component" value="Unassembled WGS sequence"/>
</dbReference>
<dbReference type="InterPro" id="IPR036237">
    <property type="entry name" value="Xyl_isomerase-like_sf"/>
</dbReference>
<proteinExistence type="predicted"/>
<keyword evidence="2" id="KW-0413">Isomerase</keyword>
<dbReference type="AlphaFoldDB" id="A0A1T4X2U4"/>
<gene>
    <name evidence="2" type="ORF">SAMN02745704_01717</name>
</gene>
<keyword evidence="3" id="KW-1185">Reference proteome</keyword>
<reference evidence="2 3" key="1">
    <citation type="submission" date="2017-02" db="EMBL/GenBank/DDBJ databases">
        <authorList>
            <person name="Peterson S.W."/>
        </authorList>
    </citation>
    <scope>NUCLEOTIDE SEQUENCE [LARGE SCALE GENOMIC DNA]</scope>
    <source>
        <strain evidence="2 3">DSM 16080</strain>
    </source>
</reference>
<dbReference type="Gene3D" id="3.20.20.150">
    <property type="entry name" value="Divalent-metal-dependent TIM barrel enzymes"/>
    <property type="match status" value="1"/>
</dbReference>
<name>A0A1T4X2U4_9BACT</name>
<accession>A0A1T4X2U4</accession>
<dbReference type="PANTHER" id="PTHR12110">
    <property type="entry name" value="HYDROXYPYRUVATE ISOMERASE"/>
    <property type="match status" value="1"/>
</dbReference>
<dbReference type="SUPFAM" id="SSF51658">
    <property type="entry name" value="Xylose isomerase-like"/>
    <property type="match status" value="1"/>
</dbReference>